<protein>
    <recommendedName>
        <fullName evidence="4">aldehyde dehydrogenase (NAD(+))</fullName>
        <ecNumber evidence="4">1.2.1.3</ecNumber>
    </recommendedName>
</protein>
<dbReference type="Gene3D" id="3.40.605.10">
    <property type="entry name" value="Aldehyde Dehydrogenase, Chain A, domain 1"/>
    <property type="match status" value="2"/>
</dbReference>
<dbReference type="InterPro" id="IPR015590">
    <property type="entry name" value="Aldehyde_DH_dom"/>
</dbReference>
<dbReference type="GO" id="GO:0004029">
    <property type="term" value="F:aldehyde dehydrogenase (NAD+) activity"/>
    <property type="evidence" value="ECO:0007669"/>
    <property type="project" value="UniProtKB-EC"/>
</dbReference>
<dbReference type="FunFam" id="3.40.605.10:FF:000050">
    <property type="entry name" value="Aldehyde dehydrogenase, mitochondrial"/>
    <property type="match status" value="1"/>
</dbReference>
<dbReference type="PROSITE" id="PS00687">
    <property type="entry name" value="ALDEHYDE_DEHYDR_GLU"/>
    <property type="match status" value="2"/>
</dbReference>
<feature type="non-terminal residue" evidence="8">
    <location>
        <position position="758"/>
    </location>
</feature>
<gene>
    <name evidence="8" type="ORF">JYZ213_LOCUS41157</name>
</gene>
<comment type="similarity">
    <text evidence="1 6">Belongs to the aldehyde dehydrogenase family.</text>
</comment>
<evidence type="ECO:0000313" key="8">
    <source>
        <dbReference type="EMBL" id="CAF1459297.1"/>
    </source>
</evidence>
<dbReference type="InterPro" id="IPR016163">
    <property type="entry name" value="Ald_DH_C"/>
</dbReference>
<evidence type="ECO:0000256" key="4">
    <source>
        <dbReference type="ARBA" id="ARBA00024226"/>
    </source>
</evidence>
<dbReference type="SUPFAM" id="SSF53720">
    <property type="entry name" value="ALDH-like"/>
    <property type="match status" value="2"/>
</dbReference>
<evidence type="ECO:0000256" key="5">
    <source>
        <dbReference type="PROSITE-ProRule" id="PRU10007"/>
    </source>
</evidence>
<feature type="active site" evidence="5">
    <location>
        <position position="571"/>
    </location>
</feature>
<dbReference type="PANTHER" id="PTHR11699">
    <property type="entry name" value="ALDEHYDE DEHYDROGENASE-RELATED"/>
    <property type="match status" value="1"/>
</dbReference>
<proteinExistence type="inferred from homology"/>
<feature type="active site" evidence="5">
    <location>
        <position position="255"/>
    </location>
</feature>
<reference evidence="8" key="1">
    <citation type="submission" date="2021-02" db="EMBL/GenBank/DDBJ databases">
        <authorList>
            <person name="Nowell W R."/>
        </authorList>
    </citation>
    <scope>NUCLEOTIDE SEQUENCE</scope>
</reference>
<name>A0A815Q773_9BILA</name>
<dbReference type="FunFam" id="3.40.605.10:FF:000029">
    <property type="entry name" value="Aldehyde dehydrogenase, mitochondrial"/>
    <property type="match status" value="1"/>
</dbReference>
<evidence type="ECO:0000256" key="6">
    <source>
        <dbReference type="RuleBase" id="RU003345"/>
    </source>
</evidence>
<evidence type="ECO:0000313" key="9">
    <source>
        <dbReference type="Proteomes" id="UP000663845"/>
    </source>
</evidence>
<evidence type="ECO:0000256" key="3">
    <source>
        <dbReference type="ARBA" id="ARBA00023027"/>
    </source>
</evidence>
<dbReference type="InterPro" id="IPR016161">
    <property type="entry name" value="Ald_DH/histidinol_DH"/>
</dbReference>
<evidence type="ECO:0000259" key="7">
    <source>
        <dbReference type="Pfam" id="PF00171"/>
    </source>
</evidence>
<dbReference type="Gene3D" id="3.40.309.10">
    <property type="entry name" value="Aldehyde Dehydrogenase, Chain A, domain 2"/>
    <property type="match status" value="2"/>
</dbReference>
<dbReference type="Proteomes" id="UP000663845">
    <property type="component" value="Unassembled WGS sequence"/>
</dbReference>
<dbReference type="EC" id="1.2.1.3" evidence="4"/>
<dbReference type="EMBL" id="CAJNOG010001623">
    <property type="protein sequence ID" value="CAF1459297.1"/>
    <property type="molecule type" value="Genomic_DNA"/>
</dbReference>
<dbReference type="AlphaFoldDB" id="A0A815Q773"/>
<comment type="caution">
    <text evidence="8">The sequence shown here is derived from an EMBL/GenBank/DDBJ whole genome shotgun (WGS) entry which is preliminary data.</text>
</comment>
<sequence>MNIEIKYTQIFINNQWHKADNGKTFSVINPSTGEEICQVEEASEVDVNKAVEVARKAFNINSPWRKLEPATRGSLIRKFASLLRRDIDYLSKLETLNNGKPLEESKGDINLSADCMDYYAGWVDKIVGETIPSGHDSFIYTRHEPIGICGQIIPWNYPIMMLAWKLGPALACGNVIILKPAEQTPLTALYCAALIKEAGFPPGVVNILPGDGPICGNAIATHKHIDKIAFTGSVEIGKKIQIAAAQSNLKRVSLELGGKSPLIICEDADLDFAVNLAHRAIFTNAAQNCTAGSRTFVHTKIYDAFIARSIELTKKRIVGNPFDANTKQGPQINDSQFKKILNYIELGKKDGAKLEYGGEQVGDKGYFIQPTIFSNVQDHMKIAREEIFGPVMSILKFDSYDEVIERANDTCFGLGAGVITKDLTRSLTFAQQLQAGSVWINDYDVVCNQAPFGGYKQSGHGRELGRYGLEEYYEIMMLAWKLGPALACGNVIILKPAEQTPLTALYCAALIKEAGFPPGVVNILPGDGPICGNAIATHEHIDKIAFTGSVEIGKKIQIAAAQSNLKRVSLELGGKSPLIICEDADLDFAVNLAHRAIFTNAAQNCTAGSRTFVHAKIYDAFIARSIELTKKRIVGDPFDSNTKQGPQINDSQFKKILNYIELGKKDGAKLEYGGEQVGDKGYFIQPTIFSNVQDHMKIAREEIFGPVMSILKFDSYDEVIERANDTCFGLGAGVITKDLTRSLTFAQQLQAGSVWIND</sequence>
<dbReference type="Pfam" id="PF00171">
    <property type="entry name" value="Aldedh"/>
    <property type="match status" value="1"/>
</dbReference>
<feature type="domain" description="Aldehyde dehydrogenase" evidence="7">
    <location>
        <begin position="16"/>
        <end position="475"/>
    </location>
</feature>
<dbReference type="InterPro" id="IPR029510">
    <property type="entry name" value="Ald_DH_CS_GLU"/>
</dbReference>
<dbReference type="InterPro" id="IPR016162">
    <property type="entry name" value="Ald_DH_N"/>
</dbReference>
<organism evidence="8 9">
    <name type="scientific">Adineta steineri</name>
    <dbReference type="NCBI Taxonomy" id="433720"/>
    <lineage>
        <taxon>Eukaryota</taxon>
        <taxon>Metazoa</taxon>
        <taxon>Spiralia</taxon>
        <taxon>Gnathifera</taxon>
        <taxon>Rotifera</taxon>
        <taxon>Eurotatoria</taxon>
        <taxon>Bdelloidea</taxon>
        <taxon>Adinetida</taxon>
        <taxon>Adinetidae</taxon>
        <taxon>Adineta</taxon>
    </lineage>
</organism>
<dbReference type="FunFam" id="3.40.309.10:FF:000001">
    <property type="entry name" value="Mitochondrial aldehyde dehydrogenase 2"/>
    <property type="match status" value="2"/>
</dbReference>
<accession>A0A815Q773</accession>
<evidence type="ECO:0000256" key="1">
    <source>
        <dbReference type="ARBA" id="ARBA00009986"/>
    </source>
</evidence>
<keyword evidence="2 6" id="KW-0560">Oxidoreductase</keyword>
<keyword evidence="3" id="KW-0520">NAD</keyword>
<evidence type="ECO:0000256" key="2">
    <source>
        <dbReference type="ARBA" id="ARBA00023002"/>
    </source>
</evidence>